<dbReference type="HAMAP" id="MF_01375">
    <property type="entry name" value="PhnX"/>
    <property type="match status" value="1"/>
</dbReference>
<feature type="binding site" evidence="1">
    <location>
        <position position="13"/>
    </location>
    <ligand>
        <name>Mg(2+)</name>
        <dbReference type="ChEBI" id="CHEBI:18420"/>
    </ligand>
</feature>
<dbReference type="AlphaFoldDB" id="A0A9D1ETF7"/>
<dbReference type="GO" id="GO:0019700">
    <property type="term" value="P:organic phosphonate catabolic process"/>
    <property type="evidence" value="ECO:0007669"/>
    <property type="project" value="InterPro"/>
</dbReference>
<dbReference type="InterPro" id="IPR036412">
    <property type="entry name" value="HAD-like_sf"/>
</dbReference>
<dbReference type="SFLD" id="SFLDG01135">
    <property type="entry name" value="C1.5.6:_HAD__Beta-PGM__Phospha"/>
    <property type="match status" value="1"/>
</dbReference>
<feature type="binding site" evidence="1">
    <location>
        <position position="187"/>
    </location>
    <ligand>
        <name>Mg(2+)</name>
        <dbReference type="ChEBI" id="CHEBI:18420"/>
    </ligand>
</feature>
<comment type="catalytic activity">
    <reaction evidence="1">
        <text>phosphonoacetaldehyde + H2O = acetaldehyde + phosphate + H(+)</text>
        <dbReference type="Rhea" id="RHEA:18905"/>
        <dbReference type="ChEBI" id="CHEBI:15343"/>
        <dbReference type="ChEBI" id="CHEBI:15377"/>
        <dbReference type="ChEBI" id="CHEBI:15378"/>
        <dbReference type="ChEBI" id="CHEBI:43474"/>
        <dbReference type="ChEBI" id="CHEBI:58383"/>
        <dbReference type="EC" id="3.11.1.1"/>
    </reaction>
</comment>
<comment type="cofactor">
    <cofactor evidence="1">
        <name>Mg(2+)</name>
        <dbReference type="ChEBI" id="CHEBI:18420"/>
    </cofactor>
    <text evidence="1">Binds 1 Mg(2+) ion per subunit.</text>
</comment>
<dbReference type="GO" id="GO:0006281">
    <property type="term" value="P:DNA repair"/>
    <property type="evidence" value="ECO:0007669"/>
    <property type="project" value="TreeGrafter"/>
</dbReference>
<comment type="subunit">
    <text evidence="1">Homodimer.</text>
</comment>
<dbReference type="PANTHER" id="PTHR43434">
    <property type="entry name" value="PHOSPHOGLYCOLATE PHOSPHATASE"/>
    <property type="match status" value="1"/>
</dbReference>
<feature type="active site" description="Nucleophile" evidence="1">
    <location>
        <position position="13"/>
    </location>
</feature>
<dbReference type="GO" id="GO:0050194">
    <property type="term" value="F:phosphonoacetaldehyde hydrolase activity"/>
    <property type="evidence" value="ECO:0007669"/>
    <property type="project" value="UniProtKB-UniRule"/>
</dbReference>
<reference evidence="2" key="2">
    <citation type="journal article" date="2021" name="PeerJ">
        <title>Extensive microbial diversity within the chicken gut microbiome revealed by metagenomics and culture.</title>
        <authorList>
            <person name="Gilroy R."/>
            <person name="Ravi A."/>
            <person name="Getino M."/>
            <person name="Pursley I."/>
            <person name="Horton D.L."/>
            <person name="Alikhan N.F."/>
            <person name="Baker D."/>
            <person name="Gharbi K."/>
            <person name="Hall N."/>
            <person name="Watson M."/>
            <person name="Adriaenssens E.M."/>
            <person name="Foster-Nyarko E."/>
            <person name="Jarju S."/>
            <person name="Secka A."/>
            <person name="Antonio M."/>
            <person name="Oren A."/>
            <person name="Chaudhuri R.R."/>
            <person name="La Ragione R."/>
            <person name="Hildebrand F."/>
            <person name="Pallen M.J."/>
        </authorList>
    </citation>
    <scope>NUCLEOTIDE SEQUENCE</scope>
    <source>
        <strain evidence="2">CHK190-19873</strain>
    </source>
</reference>
<gene>
    <name evidence="1" type="primary">phnX</name>
    <name evidence="2" type="ORF">IAB44_08765</name>
</gene>
<sequence>MSSEGKLRLAVFDWAGTTVDYGSSAPMRVFEQVFQEAGIHLTREEINGPMGMEKKAHIRMLLSLESASEQWKERCGRSWNEEDVETLYKTFEGKLSEVVAKYSTPIDGVVETVSKLRNMGLKIGSTTGYTSEMMKEVIPQAAALGYSPDCVVTPDVTGIGRPSPFMIFECMRRLSVYPPYAVIKVGDTVTDILEGKNAGAWSVGILEGSNLLGLTEEEYEAADAGKLEALKKAATEKYLEAGADLVLDSIRDLPEAVLRIEEHLRGGKELEPLL</sequence>
<dbReference type="Gene3D" id="1.10.150.240">
    <property type="entry name" value="Putative phosphatase, domain 2"/>
    <property type="match status" value="1"/>
</dbReference>
<keyword evidence="1" id="KW-0460">Magnesium</keyword>
<dbReference type="Gene3D" id="3.40.50.1000">
    <property type="entry name" value="HAD superfamily/HAD-like"/>
    <property type="match status" value="1"/>
</dbReference>
<dbReference type="GO" id="GO:0000287">
    <property type="term" value="F:magnesium ion binding"/>
    <property type="evidence" value="ECO:0007669"/>
    <property type="project" value="UniProtKB-UniRule"/>
</dbReference>
<organism evidence="2 3">
    <name type="scientific">Candidatus Limivivens intestinipullorum</name>
    <dbReference type="NCBI Taxonomy" id="2840858"/>
    <lineage>
        <taxon>Bacteria</taxon>
        <taxon>Bacillati</taxon>
        <taxon>Bacillota</taxon>
        <taxon>Clostridia</taxon>
        <taxon>Lachnospirales</taxon>
        <taxon>Lachnospiraceae</taxon>
        <taxon>Lachnospiraceae incertae sedis</taxon>
        <taxon>Candidatus Limivivens</taxon>
    </lineage>
</organism>
<proteinExistence type="inferred from homology"/>
<evidence type="ECO:0000313" key="3">
    <source>
        <dbReference type="Proteomes" id="UP000823935"/>
    </source>
</evidence>
<comment type="function">
    <text evidence="1">Involved in phosphonate degradation.</text>
</comment>
<dbReference type="SFLD" id="SFLDG01129">
    <property type="entry name" value="C1.5:_HAD__Beta-PGM__Phosphata"/>
    <property type="match status" value="1"/>
</dbReference>
<accession>A0A9D1ETF7</accession>
<evidence type="ECO:0000313" key="2">
    <source>
        <dbReference type="EMBL" id="HIS31618.1"/>
    </source>
</evidence>
<name>A0A9D1ETF7_9FIRM</name>
<reference evidence="2" key="1">
    <citation type="submission" date="2020-10" db="EMBL/GenBank/DDBJ databases">
        <authorList>
            <person name="Gilroy R."/>
        </authorList>
    </citation>
    <scope>NUCLEOTIDE SEQUENCE</scope>
    <source>
        <strain evidence="2">CHK190-19873</strain>
    </source>
</reference>
<dbReference type="GO" id="GO:0008967">
    <property type="term" value="F:phosphoglycolate phosphatase activity"/>
    <property type="evidence" value="ECO:0007669"/>
    <property type="project" value="TreeGrafter"/>
</dbReference>
<dbReference type="InterPro" id="IPR023198">
    <property type="entry name" value="PGP-like_dom2"/>
</dbReference>
<dbReference type="NCBIfam" id="TIGR01422">
    <property type="entry name" value="phosphonatase"/>
    <property type="match status" value="1"/>
</dbReference>
<dbReference type="EC" id="3.11.1.1" evidence="1"/>
<dbReference type="EMBL" id="DVIQ01000046">
    <property type="protein sequence ID" value="HIS31618.1"/>
    <property type="molecule type" value="Genomic_DNA"/>
</dbReference>
<dbReference type="InterPro" id="IPR006323">
    <property type="entry name" value="Phosphonoacetald_hydro"/>
</dbReference>
<dbReference type="PANTHER" id="PTHR43434:SF19">
    <property type="entry name" value="PHOSPHONOACETALDEHYDE HYDROLASE"/>
    <property type="match status" value="1"/>
</dbReference>
<protein>
    <recommendedName>
        <fullName evidence="1">Phosphonoacetaldehyde hydrolase</fullName>
        <shortName evidence="1">Phosphonatase</shortName>
        <ecNumber evidence="1">3.11.1.1</ecNumber>
    </recommendedName>
    <alternativeName>
        <fullName evidence="1">Phosphonoacetaldehyde phosphonohydrolase</fullName>
    </alternativeName>
</protein>
<keyword evidence="1 2" id="KW-0378">Hydrolase</keyword>
<comment type="similarity">
    <text evidence="1">Belongs to the HAD-like hydrolase superfamily. PhnX family.</text>
</comment>
<feature type="binding site" evidence="1">
    <location>
        <position position="15"/>
    </location>
    <ligand>
        <name>Mg(2+)</name>
        <dbReference type="ChEBI" id="CHEBI:18420"/>
    </ligand>
</feature>
<dbReference type="SFLD" id="SFLDS00003">
    <property type="entry name" value="Haloacid_Dehalogenase"/>
    <property type="match status" value="1"/>
</dbReference>
<keyword evidence="1" id="KW-0479">Metal-binding</keyword>
<dbReference type="Pfam" id="PF00702">
    <property type="entry name" value="Hydrolase"/>
    <property type="match status" value="1"/>
</dbReference>
<dbReference type="GO" id="GO:0005829">
    <property type="term" value="C:cytosol"/>
    <property type="evidence" value="ECO:0007669"/>
    <property type="project" value="TreeGrafter"/>
</dbReference>
<dbReference type="Proteomes" id="UP000823935">
    <property type="component" value="Unassembled WGS sequence"/>
</dbReference>
<dbReference type="InterPro" id="IPR050155">
    <property type="entry name" value="HAD-like_hydrolase_sf"/>
</dbReference>
<evidence type="ECO:0000256" key="1">
    <source>
        <dbReference type="HAMAP-Rule" id="MF_01375"/>
    </source>
</evidence>
<dbReference type="InterPro" id="IPR023214">
    <property type="entry name" value="HAD_sf"/>
</dbReference>
<dbReference type="SUPFAM" id="SSF56784">
    <property type="entry name" value="HAD-like"/>
    <property type="match status" value="1"/>
</dbReference>
<comment type="caution">
    <text evidence="2">The sequence shown here is derived from an EMBL/GenBank/DDBJ whole genome shotgun (WGS) entry which is preliminary data.</text>
</comment>
<feature type="active site" description="Schiff-base intermediate with substrate" evidence="1">
    <location>
        <position position="54"/>
    </location>
</feature>
<keyword evidence="1" id="KW-0704">Schiff base</keyword>